<dbReference type="PANTHER" id="PTHR30055">
    <property type="entry name" value="HTH-TYPE TRANSCRIPTIONAL REGULATOR RUTR"/>
    <property type="match status" value="1"/>
</dbReference>
<evidence type="ECO:0000313" key="6">
    <source>
        <dbReference type="Proteomes" id="UP001500973"/>
    </source>
</evidence>
<feature type="domain" description="HTH tetR-type" evidence="4">
    <location>
        <begin position="34"/>
        <end position="94"/>
    </location>
</feature>
<sequence length="323" mass="32454">MPPPVAARTLDSAYHPVNSEPQGRELAPREAKMPAARESLLDAAYTALARRPWPAVRMVDVAASAGVSRQTLYNEFGSKEGLARALVRREADAYLAGVDRALSGAAAPGGFTGTTSPAGGTGGAGPGLTGGAGSAGPGLTGGFTGSTGPAASTHPTASTHLAGATSLTGPTASLSPPGPVDPRDRLTAAAEWTTETARSNALVRAMLTGCWSERLPTPSLTRVPSSSAVPAQRRADGPLPSPTDFVALVRDRAVNALAGPRAGAGAEGPDLAELARACELTIRIALSCIAAPPAEGSVADLVRDALHTLLSGPSRTAAARSPR</sequence>
<feature type="DNA-binding region" description="H-T-H motif" evidence="2">
    <location>
        <begin position="57"/>
        <end position="76"/>
    </location>
</feature>
<feature type="region of interest" description="Disordered" evidence="3">
    <location>
        <begin position="113"/>
        <end position="184"/>
    </location>
</feature>
<feature type="region of interest" description="Disordered" evidence="3">
    <location>
        <begin position="1"/>
        <end position="32"/>
    </location>
</feature>
<proteinExistence type="predicted"/>
<dbReference type="PANTHER" id="PTHR30055:SF146">
    <property type="entry name" value="HTH-TYPE TRANSCRIPTIONAL DUAL REGULATOR CECR"/>
    <property type="match status" value="1"/>
</dbReference>
<evidence type="ECO:0000256" key="1">
    <source>
        <dbReference type="ARBA" id="ARBA00023125"/>
    </source>
</evidence>
<protein>
    <recommendedName>
        <fullName evidence="4">HTH tetR-type domain-containing protein</fullName>
    </recommendedName>
</protein>
<evidence type="ECO:0000256" key="2">
    <source>
        <dbReference type="PROSITE-ProRule" id="PRU00335"/>
    </source>
</evidence>
<dbReference type="SUPFAM" id="SSF46689">
    <property type="entry name" value="Homeodomain-like"/>
    <property type="match status" value="1"/>
</dbReference>
<dbReference type="Proteomes" id="UP001500973">
    <property type="component" value="Unassembled WGS sequence"/>
</dbReference>
<dbReference type="InterPro" id="IPR009057">
    <property type="entry name" value="Homeodomain-like_sf"/>
</dbReference>
<name>A0ABP4JBJ7_9ACTN</name>
<comment type="caution">
    <text evidence="5">The sequence shown here is derived from an EMBL/GenBank/DDBJ whole genome shotgun (WGS) entry which is preliminary data.</text>
</comment>
<feature type="compositionally biased region" description="Basic and acidic residues" evidence="3">
    <location>
        <begin position="22"/>
        <end position="32"/>
    </location>
</feature>
<accession>A0ABP4JBJ7</accession>
<evidence type="ECO:0000313" key="5">
    <source>
        <dbReference type="EMBL" id="GAA1416909.1"/>
    </source>
</evidence>
<evidence type="ECO:0000259" key="4">
    <source>
        <dbReference type="PROSITE" id="PS50977"/>
    </source>
</evidence>
<dbReference type="InterPro" id="IPR050109">
    <property type="entry name" value="HTH-type_TetR-like_transc_reg"/>
</dbReference>
<feature type="compositionally biased region" description="Gly residues" evidence="3">
    <location>
        <begin position="119"/>
        <end position="145"/>
    </location>
</feature>
<keyword evidence="1 2" id="KW-0238">DNA-binding</keyword>
<dbReference type="InterPro" id="IPR001647">
    <property type="entry name" value="HTH_TetR"/>
</dbReference>
<evidence type="ECO:0000256" key="3">
    <source>
        <dbReference type="SAM" id="MobiDB-lite"/>
    </source>
</evidence>
<organism evidence="5 6">
    <name type="scientific">Streptomyces thermospinosisporus</name>
    <dbReference type="NCBI Taxonomy" id="161482"/>
    <lineage>
        <taxon>Bacteria</taxon>
        <taxon>Bacillati</taxon>
        <taxon>Actinomycetota</taxon>
        <taxon>Actinomycetes</taxon>
        <taxon>Kitasatosporales</taxon>
        <taxon>Streptomycetaceae</taxon>
        <taxon>Streptomyces</taxon>
    </lineage>
</organism>
<reference evidence="6" key="1">
    <citation type="journal article" date="2019" name="Int. J. Syst. Evol. Microbiol.">
        <title>The Global Catalogue of Microorganisms (GCM) 10K type strain sequencing project: providing services to taxonomists for standard genome sequencing and annotation.</title>
        <authorList>
            <consortium name="The Broad Institute Genomics Platform"/>
            <consortium name="The Broad Institute Genome Sequencing Center for Infectious Disease"/>
            <person name="Wu L."/>
            <person name="Ma J."/>
        </authorList>
    </citation>
    <scope>NUCLEOTIDE SEQUENCE [LARGE SCALE GENOMIC DNA]</scope>
    <source>
        <strain evidence="6">JCM 11756</strain>
    </source>
</reference>
<feature type="compositionally biased region" description="Polar residues" evidence="3">
    <location>
        <begin position="153"/>
        <end position="174"/>
    </location>
</feature>
<dbReference type="PRINTS" id="PR00455">
    <property type="entry name" value="HTHTETR"/>
</dbReference>
<feature type="compositionally biased region" description="Polar residues" evidence="3">
    <location>
        <begin position="218"/>
        <end position="229"/>
    </location>
</feature>
<dbReference type="PROSITE" id="PS50977">
    <property type="entry name" value="HTH_TETR_2"/>
    <property type="match status" value="1"/>
</dbReference>
<dbReference type="EMBL" id="BAAAIZ010000010">
    <property type="protein sequence ID" value="GAA1416909.1"/>
    <property type="molecule type" value="Genomic_DNA"/>
</dbReference>
<gene>
    <name evidence="5" type="ORF">GCM10009601_09940</name>
</gene>
<dbReference type="Gene3D" id="1.10.357.10">
    <property type="entry name" value="Tetracycline Repressor, domain 2"/>
    <property type="match status" value="1"/>
</dbReference>
<feature type="region of interest" description="Disordered" evidence="3">
    <location>
        <begin position="218"/>
        <end position="240"/>
    </location>
</feature>
<keyword evidence="6" id="KW-1185">Reference proteome</keyword>
<dbReference type="Pfam" id="PF00440">
    <property type="entry name" value="TetR_N"/>
    <property type="match status" value="1"/>
</dbReference>